<keyword evidence="2" id="KW-0813">Transport</keyword>
<feature type="transmembrane region" description="Helical" evidence="6">
    <location>
        <begin position="164"/>
        <end position="185"/>
    </location>
</feature>
<gene>
    <name evidence="7" type="ORF">JCM6294_1783</name>
</gene>
<sequence length="281" mass="30995">MVGVSNDAVNFLNSAVGAKAASFKTILFIAGVGIFIGASLSNGMMDIARHGIYQPQHFYFAELMCILLAVMLTDVVLLDVFNSMGMPTSTTVSLVFELLGGTFALSLIKVHNNDALGLGDLINTDKALSVIMGIFVSVALAFFFGMIVQWLARIIFTFNYTKKVKYSIALFGGVAATSIIYFMLIKGLKGSSFMTPENKEWIHRHTFLLITSFFAFFTILMQILHWLKVNVFKVVVLMGTFALALLSPAMTLSTLSAFRWQASRLSWIIRPTEPKPEQTVS</sequence>
<keyword evidence="4 6" id="KW-1133">Transmembrane helix</keyword>
<evidence type="ECO:0000256" key="5">
    <source>
        <dbReference type="ARBA" id="ARBA00023136"/>
    </source>
</evidence>
<dbReference type="PANTHER" id="PTHR11101:SF16">
    <property type="entry name" value="PHOSPHATE TRANSPORTER"/>
    <property type="match status" value="1"/>
</dbReference>
<keyword evidence="3 6" id="KW-0812">Transmembrane</keyword>
<accession>W4PGB5</accession>
<dbReference type="InterPro" id="IPR001204">
    <property type="entry name" value="Phos_transporter"/>
</dbReference>
<reference evidence="8" key="1">
    <citation type="journal article" date="2014" name="Genome">
        <title>Draft Genome Sequences of Three Strains of Bacteroides pyogenes Isolated from a Cat and Swine.</title>
        <authorList>
            <person name="Sakamoto M."/>
            <person name="Oshima K."/>
            <person name="Suda W."/>
            <person name="Kitamura K."/>
            <person name="Iida T."/>
            <person name="Hattori M."/>
            <person name="Ohkuma M."/>
        </authorList>
    </citation>
    <scope>NUCLEOTIDE SEQUENCE [LARGE SCALE GENOMIC DNA]</scope>
    <source>
        <strain evidence="8">JCM 6294</strain>
    </source>
</reference>
<evidence type="ECO:0000313" key="7">
    <source>
        <dbReference type="EMBL" id="GAE18827.1"/>
    </source>
</evidence>
<dbReference type="GO" id="GO:0016020">
    <property type="term" value="C:membrane"/>
    <property type="evidence" value="ECO:0007669"/>
    <property type="project" value="UniProtKB-SubCell"/>
</dbReference>
<feature type="transmembrane region" description="Helical" evidence="6">
    <location>
        <begin position="20"/>
        <end position="38"/>
    </location>
</feature>
<dbReference type="GO" id="GO:0005315">
    <property type="term" value="F:phosphate transmembrane transporter activity"/>
    <property type="evidence" value="ECO:0007669"/>
    <property type="project" value="InterPro"/>
</dbReference>
<dbReference type="AlphaFoldDB" id="W4PGB5"/>
<dbReference type="GO" id="GO:0035435">
    <property type="term" value="P:phosphate ion transmembrane transport"/>
    <property type="evidence" value="ECO:0007669"/>
    <property type="project" value="TreeGrafter"/>
</dbReference>
<dbReference type="EMBL" id="BAIR01000013">
    <property type="protein sequence ID" value="GAE18827.1"/>
    <property type="molecule type" value="Genomic_DNA"/>
</dbReference>
<feature type="transmembrane region" description="Helical" evidence="6">
    <location>
        <begin position="90"/>
        <end position="108"/>
    </location>
</feature>
<dbReference type="Proteomes" id="UP000018842">
    <property type="component" value="Unassembled WGS sequence"/>
</dbReference>
<feature type="transmembrane region" description="Helical" evidence="6">
    <location>
        <begin position="206"/>
        <end position="225"/>
    </location>
</feature>
<evidence type="ECO:0000256" key="6">
    <source>
        <dbReference type="SAM" id="Phobius"/>
    </source>
</evidence>
<evidence type="ECO:0000313" key="8">
    <source>
        <dbReference type="Proteomes" id="UP000018842"/>
    </source>
</evidence>
<keyword evidence="5 6" id="KW-0472">Membrane</keyword>
<proteinExistence type="predicted"/>
<dbReference type="PANTHER" id="PTHR11101">
    <property type="entry name" value="PHOSPHATE TRANSPORTER"/>
    <property type="match status" value="1"/>
</dbReference>
<feature type="transmembrane region" description="Helical" evidence="6">
    <location>
        <begin position="58"/>
        <end position="78"/>
    </location>
</feature>
<dbReference type="eggNOG" id="COG0306">
    <property type="taxonomic scope" value="Bacteria"/>
</dbReference>
<evidence type="ECO:0000256" key="2">
    <source>
        <dbReference type="ARBA" id="ARBA00022448"/>
    </source>
</evidence>
<feature type="transmembrane region" description="Helical" evidence="6">
    <location>
        <begin position="128"/>
        <end position="152"/>
    </location>
</feature>
<comment type="subcellular location">
    <subcellularLocation>
        <location evidence="1">Membrane</location>
        <topology evidence="1">Multi-pass membrane protein</topology>
    </subcellularLocation>
</comment>
<evidence type="ECO:0000256" key="3">
    <source>
        <dbReference type="ARBA" id="ARBA00022692"/>
    </source>
</evidence>
<name>W4PGB5_9BACE</name>
<evidence type="ECO:0000256" key="4">
    <source>
        <dbReference type="ARBA" id="ARBA00022989"/>
    </source>
</evidence>
<feature type="transmembrane region" description="Helical" evidence="6">
    <location>
        <begin position="231"/>
        <end position="258"/>
    </location>
</feature>
<dbReference type="Pfam" id="PF01384">
    <property type="entry name" value="PHO4"/>
    <property type="match status" value="1"/>
</dbReference>
<evidence type="ECO:0000256" key="1">
    <source>
        <dbReference type="ARBA" id="ARBA00004141"/>
    </source>
</evidence>
<comment type="caution">
    <text evidence="7">The sequence shown here is derived from an EMBL/GenBank/DDBJ whole genome shotgun (WGS) entry which is preliminary data.</text>
</comment>
<organism evidence="7 8">
    <name type="scientific">Bacteroides pyogenes DSM 20611 = JCM 6294</name>
    <dbReference type="NCBI Taxonomy" id="1121100"/>
    <lineage>
        <taxon>Bacteria</taxon>
        <taxon>Pseudomonadati</taxon>
        <taxon>Bacteroidota</taxon>
        <taxon>Bacteroidia</taxon>
        <taxon>Bacteroidales</taxon>
        <taxon>Bacteroidaceae</taxon>
        <taxon>Bacteroides</taxon>
    </lineage>
</organism>
<protein>
    <submittedName>
        <fullName evidence="7">Probable low-affinity inorganic phosphate transporter</fullName>
    </submittedName>
</protein>